<dbReference type="Pfam" id="PF13531">
    <property type="entry name" value="SBP_bac_11"/>
    <property type="match status" value="1"/>
</dbReference>
<comment type="caution">
    <text evidence="3">The sequence shown here is derived from an EMBL/GenBank/DDBJ whole genome shotgun (WGS) entry which is preliminary data.</text>
</comment>
<feature type="signal peptide" evidence="2">
    <location>
        <begin position="1"/>
        <end position="24"/>
    </location>
</feature>
<dbReference type="RefSeq" id="WP_311659020.1">
    <property type="nucleotide sequence ID" value="NZ_JAVRHY010000008.1"/>
</dbReference>
<dbReference type="Proteomes" id="UP001259982">
    <property type="component" value="Unassembled WGS sequence"/>
</dbReference>
<evidence type="ECO:0000313" key="3">
    <source>
        <dbReference type="EMBL" id="MDT0618815.1"/>
    </source>
</evidence>
<proteinExistence type="predicted"/>
<dbReference type="SUPFAM" id="SSF53850">
    <property type="entry name" value="Periplasmic binding protein-like II"/>
    <property type="match status" value="1"/>
</dbReference>
<evidence type="ECO:0000313" key="4">
    <source>
        <dbReference type="Proteomes" id="UP001259982"/>
    </source>
</evidence>
<keyword evidence="1 2" id="KW-0732">Signal</keyword>
<dbReference type="PANTHER" id="PTHR30006">
    <property type="entry name" value="THIAMINE-BINDING PERIPLASMIC PROTEIN-RELATED"/>
    <property type="match status" value="1"/>
</dbReference>
<dbReference type="EMBL" id="JAVRHY010000008">
    <property type="protein sequence ID" value="MDT0618815.1"/>
    <property type="molecule type" value="Genomic_DNA"/>
</dbReference>
<evidence type="ECO:0000256" key="2">
    <source>
        <dbReference type="SAM" id="SignalP"/>
    </source>
</evidence>
<gene>
    <name evidence="3" type="ORF">RM531_10050</name>
</gene>
<reference evidence="3 4" key="1">
    <citation type="submission" date="2023-09" db="EMBL/GenBank/DDBJ databases">
        <authorList>
            <person name="Rey-Velasco X."/>
        </authorList>
    </citation>
    <scope>NUCLEOTIDE SEQUENCE [LARGE SCALE GENOMIC DNA]</scope>
    <source>
        <strain evidence="3 4">P385</strain>
    </source>
</reference>
<protein>
    <submittedName>
        <fullName evidence="3">Substrate-binding domain-containing protein</fullName>
    </submittedName>
</protein>
<accession>A0ABU3B9W4</accession>
<dbReference type="Gene3D" id="3.40.190.10">
    <property type="entry name" value="Periplasmic binding protein-like II"/>
    <property type="match status" value="2"/>
</dbReference>
<dbReference type="PIRSF" id="PIRSF002825">
    <property type="entry name" value="CfbpA"/>
    <property type="match status" value="1"/>
</dbReference>
<sequence length="341" mass="36220">MDRRTLLKAALALGLGGTAARLLAADNPAVSADSLAALSGKLTVYLGHGEGGLYTDIVGAIRERNPALDLALRRAPSSALANTLVAEAGAGGPRADLFWSVDAASLAVVNGAGMGRRVPDDIRGQIRPEFRYDRWAALSGRIRSLPYNTARLSPSDLPDRIMDLPDSDLRVGWAPSYAAFQAFIAAMRLLEGEARTRRWLEAMKSKAQSYAGELGVVLATARGEVDVGLANHYYTLRLKSGDPDASVALGFTRDDAGCLVNAAGTALLSDRALPADFTRYLLTREVQTFLAEQAYEIPLVTGVAPPAGLPSMDTIQPPELDLARLSELKPALALLRDTGVL</sequence>
<organism evidence="3 4">
    <name type="scientific">Spectribacter acetivorans</name>
    <dbReference type="NCBI Taxonomy" id="3075603"/>
    <lineage>
        <taxon>Bacteria</taxon>
        <taxon>Pseudomonadati</taxon>
        <taxon>Pseudomonadota</taxon>
        <taxon>Gammaproteobacteria</taxon>
        <taxon>Salinisphaerales</taxon>
        <taxon>Salinisphaeraceae</taxon>
        <taxon>Spectribacter</taxon>
    </lineage>
</organism>
<evidence type="ECO:0000256" key="1">
    <source>
        <dbReference type="ARBA" id="ARBA00022729"/>
    </source>
</evidence>
<dbReference type="PANTHER" id="PTHR30006:SF24">
    <property type="entry name" value="SLL0237 PROTEIN"/>
    <property type="match status" value="1"/>
</dbReference>
<dbReference type="InterPro" id="IPR026045">
    <property type="entry name" value="Ferric-bd"/>
</dbReference>
<name>A0ABU3B9W4_9GAMM</name>
<feature type="chain" id="PRO_5046001899" evidence="2">
    <location>
        <begin position="25"/>
        <end position="341"/>
    </location>
</feature>
<keyword evidence="4" id="KW-1185">Reference proteome</keyword>